<proteinExistence type="predicted"/>
<comment type="caution">
    <text evidence="4">The sequence shown here is derived from an EMBL/GenBank/DDBJ whole genome shotgun (WGS) entry which is preliminary data.</text>
</comment>
<evidence type="ECO:0000256" key="2">
    <source>
        <dbReference type="SAM" id="MobiDB-lite"/>
    </source>
</evidence>
<keyword evidence="5" id="KW-1185">Reference proteome</keyword>
<dbReference type="OrthoDB" id="10054061at2759"/>
<evidence type="ECO:0000313" key="4">
    <source>
        <dbReference type="EMBL" id="PIC38536.1"/>
    </source>
</evidence>
<evidence type="ECO:0000256" key="3">
    <source>
        <dbReference type="SAM" id="Phobius"/>
    </source>
</evidence>
<dbReference type="InterPro" id="IPR020309">
    <property type="entry name" value="Smim-14"/>
</dbReference>
<gene>
    <name evidence="4" type="primary">Cni-C34C12.4</name>
    <name evidence="4" type="synonym">Cnig_chr_III.g10522</name>
    <name evidence="4" type="ORF">B9Z55_010522</name>
</gene>
<name>A0A2G5UH21_9PELO</name>
<dbReference type="Pfam" id="PF11027">
    <property type="entry name" value="DUF2615"/>
    <property type="match status" value="1"/>
</dbReference>
<dbReference type="PANTHER" id="PTHR31019">
    <property type="entry name" value="SMALL INTEGRAL MEMBRANE PROTEIN 14"/>
    <property type="match status" value="1"/>
</dbReference>
<dbReference type="GO" id="GO:0005783">
    <property type="term" value="C:endoplasmic reticulum"/>
    <property type="evidence" value="ECO:0007669"/>
    <property type="project" value="TreeGrafter"/>
</dbReference>
<dbReference type="STRING" id="1611254.A0A2G5UH21"/>
<protein>
    <recommendedName>
        <fullName evidence="1">Small integral membrane protein 14</fullName>
    </recommendedName>
</protein>
<keyword evidence="3" id="KW-0472">Membrane</keyword>
<dbReference type="Proteomes" id="UP000230233">
    <property type="component" value="Chromosome III"/>
</dbReference>
<dbReference type="AlphaFoldDB" id="A0A2G5UH21"/>
<dbReference type="PANTHER" id="PTHR31019:SF1">
    <property type="entry name" value="SMALL INTEGRAL MEMBRANE PROTEIN 14"/>
    <property type="match status" value="1"/>
</dbReference>
<evidence type="ECO:0000313" key="5">
    <source>
        <dbReference type="Proteomes" id="UP000230233"/>
    </source>
</evidence>
<dbReference type="EMBL" id="PDUG01000003">
    <property type="protein sequence ID" value="PIC38536.1"/>
    <property type="molecule type" value="Genomic_DNA"/>
</dbReference>
<keyword evidence="3" id="KW-0812">Transmembrane</keyword>
<feature type="transmembrane region" description="Helical" evidence="3">
    <location>
        <begin position="47"/>
        <end position="64"/>
    </location>
</feature>
<evidence type="ECO:0000256" key="1">
    <source>
        <dbReference type="ARBA" id="ARBA00017902"/>
    </source>
</evidence>
<sequence>MSDPCECFFDHESAMQRLLAMLRNSQADCTDTGCDNDGLSGGGGNTMFMWTLLWTFMAMALYVMRPNSMRSGTRPEDAAVEKPTGNAGNNVC</sequence>
<feature type="region of interest" description="Disordered" evidence="2">
    <location>
        <begin position="69"/>
        <end position="92"/>
    </location>
</feature>
<reference evidence="5" key="1">
    <citation type="submission" date="2017-10" db="EMBL/GenBank/DDBJ databases">
        <title>Rapid genome shrinkage in a self-fertile nematode reveals novel sperm competition proteins.</title>
        <authorList>
            <person name="Yin D."/>
            <person name="Schwarz E.M."/>
            <person name="Thomas C.G."/>
            <person name="Felde R.L."/>
            <person name="Korf I.F."/>
            <person name="Cutter A.D."/>
            <person name="Schartner C.M."/>
            <person name="Ralston E.J."/>
            <person name="Meyer B.J."/>
            <person name="Haag E.S."/>
        </authorList>
    </citation>
    <scope>NUCLEOTIDE SEQUENCE [LARGE SCALE GENOMIC DNA]</scope>
    <source>
        <strain evidence="5">JU1422</strain>
    </source>
</reference>
<accession>A0A2G5UH21</accession>
<organism evidence="4 5">
    <name type="scientific">Caenorhabditis nigoni</name>
    <dbReference type="NCBI Taxonomy" id="1611254"/>
    <lineage>
        <taxon>Eukaryota</taxon>
        <taxon>Metazoa</taxon>
        <taxon>Ecdysozoa</taxon>
        <taxon>Nematoda</taxon>
        <taxon>Chromadorea</taxon>
        <taxon>Rhabditida</taxon>
        <taxon>Rhabditina</taxon>
        <taxon>Rhabditomorpha</taxon>
        <taxon>Rhabditoidea</taxon>
        <taxon>Rhabditidae</taxon>
        <taxon>Peloderinae</taxon>
        <taxon>Caenorhabditis</taxon>
    </lineage>
</organism>
<keyword evidence="3" id="KW-1133">Transmembrane helix</keyword>